<dbReference type="InterPro" id="IPR037000">
    <property type="entry name" value="Ski_DNA-bd_sf"/>
</dbReference>
<organism evidence="2 3">
    <name type="scientific">Zosterops hypoxanthus</name>
    <dbReference type="NCBI Taxonomy" id="2485327"/>
    <lineage>
        <taxon>Eukaryota</taxon>
        <taxon>Metazoa</taxon>
        <taxon>Chordata</taxon>
        <taxon>Craniata</taxon>
        <taxon>Vertebrata</taxon>
        <taxon>Euteleostomi</taxon>
        <taxon>Archelosauria</taxon>
        <taxon>Archosauria</taxon>
        <taxon>Dinosauria</taxon>
        <taxon>Saurischia</taxon>
        <taxon>Theropoda</taxon>
        <taxon>Coelurosauria</taxon>
        <taxon>Aves</taxon>
        <taxon>Neognathae</taxon>
        <taxon>Neoaves</taxon>
        <taxon>Telluraves</taxon>
        <taxon>Australaves</taxon>
        <taxon>Passeriformes</taxon>
        <taxon>Sylvioidea</taxon>
        <taxon>Zosteropidae</taxon>
        <taxon>Zosterops</taxon>
    </lineage>
</organism>
<reference evidence="2 3" key="1">
    <citation type="submission" date="2019-09" db="EMBL/GenBank/DDBJ databases">
        <title>Bird 10,000 Genomes (B10K) Project - Family phase.</title>
        <authorList>
            <person name="Zhang G."/>
        </authorList>
    </citation>
    <scope>NUCLEOTIDE SEQUENCE [LARGE SCALE GENOMIC DNA]</scope>
    <source>
        <strain evidence="2">B10K-DU-001-36</strain>
        <tissue evidence="2">Muscle</tissue>
    </source>
</reference>
<gene>
    <name evidence="2" type="primary">Skida1_2</name>
    <name evidence="2" type="ORF">ZOSHYP_R15295</name>
</gene>
<dbReference type="Proteomes" id="UP000549157">
    <property type="component" value="Unassembled WGS sequence"/>
</dbReference>
<comment type="caution">
    <text evidence="2">The sequence shown here is derived from an EMBL/GenBank/DDBJ whole genome shotgun (WGS) entry which is preliminary data.</text>
</comment>
<keyword evidence="3" id="KW-1185">Reference proteome</keyword>
<dbReference type="PANTHER" id="PTHR23187">
    <property type="entry name" value="FLJ44216 PROTEIN-RELATED"/>
    <property type="match status" value="1"/>
</dbReference>
<accession>A0A7L2L710</accession>
<sequence length="117" mass="12775">MSLACEGLSPGNYNSPPDFQAGHQRIRGIPLGYLHIDGTQMFALAQVLSALFKDIPRAAVSRKMEMLQIRSRRCALPELRTLKALRSVPGRAVRCSLISRADLEALCSSCHSLGPGR</sequence>
<feature type="non-terminal residue" evidence="2">
    <location>
        <position position="1"/>
    </location>
</feature>
<evidence type="ECO:0000313" key="2">
    <source>
        <dbReference type="EMBL" id="NXR43528.1"/>
    </source>
</evidence>
<evidence type="ECO:0000313" key="3">
    <source>
        <dbReference type="Proteomes" id="UP000549157"/>
    </source>
</evidence>
<protein>
    <submittedName>
        <fullName evidence="2">SKDA1 protein</fullName>
    </submittedName>
</protein>
<name>A0A7L2L710_9PASS</name>
<dbReference type="EMBL" id="VWYL01039084">
    <property type="protein sequence ID" value="NXR43528.1"/>
    <property type="molecule type" value="Genomic_DNA"/>
</dbReference>
<dbReference type="InterPro" id="IPR003380">
    <property type="entry name" value="SKI/SNO/DAC"/>
</dbReference>
<dbReference type="InterPro" id="IPR009061">
    <property type="entry name" value="DNA-bd_dom_put_sf"/>
</dbReference>
<dbReference type="PANTHER" id="PTHR23187:SF1">
    <property type="entry name" value="ELONGIN BC AND POLYCOMB REPRESSIVE COMPLEX 2-ASSOCIATED PROTEIN"/>
    <property type="match status" value="1"/>
</dbReference>
<dbReference type="SUPFAM" id="SSF46955">
    <property type="entry name" value="Putative DNA-binding domain"/>
    <property type="match status" value="1"/>
</dbReference>
<feature type="non-terminal residue" evidence="2">
    <location>
        <position position="117"/>
    </location>
</feature>
<dbReference type="AlphaFoldDB" id="A0A7L2L710"/>
<proteinExistence type="predicted"/>
<feature type="domain" description="SKI/SNO/DAC" evidence="1">
    <location>
        <begin position="20"/>
        <end position="111"/>
    </location>
</feature>
<dbReference type="Pfam" id="PF02437">
    <property type="entry name" value="Ski_Sno_DHD"/>
    <property type="match status" value="1"/>
</dbReference>
<evidence type="ECO:0000259" key="1">
    <source>
        <dbReference type="Pfam" id="PF02437"/>
    </source>
</evidence>
<dbReference type="Gene3D" id="3.10.260.20">
    <property type="entry name" value="Ski"/>
    <property type="match status" value="1"/>
</dbReference>
<dbReference type="InterPro" id="IPR052119">
    <property type="entry name" value="ElonginBC-PRC2_ViralRestrict"/>
</dbReference>
<dbReference type="OrthoDB" id="10014624at2759"/>